<reference evidence="4 5" key="1">
    <citation type="journal article" date="2015" name="Int. J. Syst. Evol. Microbiol.">
        <title>Carboxylicivirga linearis sp. nov., isolated from a sea cucumber culture pond.</title>
        <authorList>
            <person name="Wang F.Q."/>
            <person name="Zhou Y.X."/>
            <person name="Lin X.Z."/>
            <person name="Chen G.J."/>
            <person name="Du Z.J."/>
        </authorList>
    </citation>
    <scope>NUCLEOTIDE SEQUENCE [LARGE SCALE GENOMIC DNA]</scope>
    <source>
        <strain evidence="4 5">FB218</strain>
    </source>
</reference>
<dbReference type="EMBL" id="JAGUCO010000011">
    <property type="protein sequence ID" value="MBS2099509.1"/>
    <property type="molecule type" value="Genomic_DNA"/>
</dbReference>
<keyword evidence="4" id="KW-0808">Transferase</keyword>
<evidence type="ECO:0000259" key="3">
    <source>
        <dbReference type="Pfam" id="PF00155"/>
    </source>
</evidence>
<dbReference type="Gene3D" id="3.40.640.10">
    <property type="entry name" value="Type I PLP-dependent aspartate aminotransferase-like (Major domain)"/>
    <property type="match status" value="1"/>
</dbReference>
<gene>
    <name evidence="4" type="ORF">KEM10_14535</name>
</gene>
<dbReference type="GO" id="GO:0008483">
    <property type="term" value="F:transaminase activity"/>
    <property type="evidence" value="ECO:0007669"/>
    <property type="project" value="UniProtKB-KW"/>
</dbReference>
<dbReference type="Gene3D" id="3.90.1150.10">
    <property type="entry name" value="Aspartate Aminotransferase, domain 1"/>
    <property type="match status" value="1"/>
</dbReference>
<dbReference type="Proteomes" id="UP000708576">
    <property type="component" value="Unassembled WGS sequence"/>
</dbReference>
<dbReference type="RefSeq" id="WP_212216751.1">
    <property type="nucleotide sequence ID" value="NZ_JAGUCO010000011.1"/>
</dbReference>
<dbReference type="InterPro" id="IPR004839">
    <property type="entry name" value="Aminotransferase_I/II_large"/>
</dbReference>
<dbReference type="InterPro" id="IPR015424">
    <property type="entry name" value="PyrdxlP-dep_Trfase"/>
</dbReference>
<comment type="caution">
    <text evidence="4">The sequence shown here is derived from an EMBL/GenBank/DDBJ whole genome shotgun (WGS) entry which is preliminary data.</text>
</comment>
<dbReference type="Pfam" id="PF00155">
    <property type="entry name" value="Aminotran_1_2"/>
    <property type="match status" value="1"/>
</dbReference>
<sequence length="346" mass="39254">MLNQFDHGDDGYKYQYKVKADFSTNAWYLGPDPKLLEHLKEQIDLIESYPEPYAESLVQLLSDKYQINSNGVLALNGTIEAIFLIARYFAGKKSRIISPTFSEYEHACQVHNHSISYCGLNFIKEGMQTDFDVLWICNPNNPTGQVIKPEILFALIRNNPQTTLVIDEAYVDFCMEDISLESKAGQIENLIILKSLTKNNCLPGLRLGYMLCHPNMGKRLKNIQSPWSVNALAVEAGKYVLNHPRIMLEDLLAYHSLAGQLAEEIKQLGCEVQASQTGYFLVRLPIEAAIVKEYLMKEEGLLIRDASNFRTLSPYHIRIASLSAEKNQLLVKALQKCLSSIKIERY</sequence>
<dbReference type="PANTHER" id="PTHR42885">
    <property type="entry name" value="HISTIDINOL-PHOSPHATE AMINOTRANSFERASE-RELATED"/>
    <property type="match status" value="1"/>
</dbReference>
<dbReference type="PANTHER" id="PTHR42885:SF1">
    <property type="entry name" value="THREONINE-PHOSPHATE DECARBOXYLASE"/>
    <property type="match status" value="1"/>
</dbReference>
<comment type="cofactor">
    <cofactor evidence="1">
        <name>pyridoxal 5'-phosphate</name>
        <dbReference type="ChEBI" id="CHEBI:597326"/>
    </cofactor>
</comment>
<keyword evidence="2" id="KW-0663">Pyridoxal phosphate</keyword>
<proteinExistence type="predicted"/>
<name>A0ABS5JX91_9BACT</name>
<evidence type="ECO:0000313" key="5">
    <source>
        <dbReference type="Proteomes" id="UP000708576"/>
    </source>
</evidence>
<dbReference type="SUPFAM" id="SSF53383">
    <property type="entry name" value="PLP-dependent transferases"/>
    <property type="match status" value="1"/>
</dbReference>
<dbReference type="InterPro" id="IPR015421">
    <property type="entry name" value="PyrdxlP-dep_Trfase_major"/>
</dbReference>
<evidence type="ECO:0000256" key="1">
    <source>
        <dbReference type="ARBA" id="ARBA00001933"/>
    </source>
</evidence>
<accession>A0ABS5JX91</accession>
<keyword evidence="4" id="KW-0032">Aminotransferase</keyword>
<evidence type="ECO:0000256" key="2">
    <source>
        <dbReference type="ARBA" id="ARBA00022898"/>
    </source>
</evidence>
<keyword evidence="5" id="KW-1185">Reference proteome</keyword>
<evidence type="ECO:0000313" key="4">
    <source>
        <dbReference type="EMBL" id="MBS2099509.1"/>
    </source>
</evidence>
<dbReference type="CDD" id="cd00609">
    <property type="entry name" value="AAT_like"/>
    <property type="match status" value="1"/>
</dbReference>
<feature type="domain" description="Aminotransferase class I/classII large" evidence="3">
    <location>
        <begin position="21"/>
        <end position="334"/>
    </location>
</feature>
<organism evidence="4 5">
    <name type="scientific">Carboxylicivirga linearis</name>
    <dbReference type="NCBI Taxonomy" id="1628157"/>
    <lineage>
        <taxon>Bacteria</taxon>
        <taxon>Pseudomonadati</taxon>
        <taxon>Bacteroidota</taxon>
        <taxon>Bacteroidia</taxon>
        <taxon>Marinilabiliales</taxon>
        <taxon>Marinilabiliaceae</taxon>
        <taxon>Carboxylicivirga</taxon>
    </lineage>
</organism>
<dbReference type="InterPro" id="IPR015422">
    <property type="entry name" value="PyrdxlP-dep_Trfase_small"/>
</dbReference>
<protein>
    <submittedName>
        <fullName evidence="4">Aminotransferase class I/II-fold pyridoxal phosphate-dependent enzyme</fullName>
    </submittedName>
</protein>